<organism evidence="1 2">
    <name type="scientific">Pseudomonas nitroreducens</name>
    <dbReference type="NCBI Taxonomy" id="46680"/>
    <lineage>
        <taxon>Bacteria</taxon>
        <taxon>Pseudomonadati</taxon>
        <taxon>Pseudomonadota</taxon>
        <taxon>Gammaproteobacteria</taxon>
        <taxon>Pseudomonadales</taxon>
        <taxon>Pseudomonadaceae</taxon>
        <taxon>Pseudomonas</taxon>
    </lineage>
</organism>
<evidence type="ECO:0000313" key="2">
    <source>
        <dbReference type="Proteomes" id="UP000566995"/>
    </source>
</evidence>
<protein>
    <submittedName>
        <fullName evidence="1">Uncharacterized protein</fullName>
    </submittedName>
</protein>
<dbReference type="AlphaFoldDB" id="A0A7W7KFD6"/>
<reference evidence="1 2" key="1">
    <citation type="submission" date="2020-08" db="EMBL/GenBank/DDBJ databases">
        <title>Functional genomics of gut bacteria from endangered species of beetles.</title>
        <authorList>
            <person name="Carlos-Shanley C."/>
        </authorList>
    </citation>
    <scope>NUCLEOTIDE SEQUENCE [LARGE SCALE GENOMIC DNA]</scope>
    <source>
        <strain evidence="1 2">S00179</strain>
    </source>
</reference>
<accession>A0A7W7KFD6</accession>
<comment type="caution">
    <text evidence="1">The sequence shown here is derived from an EMBL/GenBank/DDBJ whole genome shotgun (WGS) entry which is preliminary data.</text>
</comment>
<name>A0A7W7KFD6_PSENT</name>
<gene>
    <name evidence="1" type="ORF">HNP46_000306</name>
</gene>
<proteinExistence type="predicted"/>
<dbReference type="Proteomes" id="UP000566995">
    <property type="component" value="Unassembled WGS sequence"/>
</dbReference>
<sequence>MLKFIILAIVVLTAAQILSGGNLSNPVSDRVVTSPRG</sequence>
<evidence type="ECO:0000313" key="1">
    <source>
        <dbReference type="EMBL" id="MBB4861495.1"/>
    </source>
</evidence>
<dbReference type="EMBL" id="JACHLI010000001">
    <property type="protein sequence ID" value="MBB4861495.1"/>
    <property type="molecule type" value="Genomic_DNA"/>
</dbReference>